<dbReference type="OrthoDB" id="289721at2759"/>
<comment type="function">
    <text evidence="1">Telomerase is a ribonucleoprotein enzyme essential for the replication of chromosome termini in most eukaryotes. It elongates telomeres. It is a reverse transcriptase that adds simple sequence repeats to chromosome ends by copying a template sequence within the RNA component of the enzyme.</text>
</comment>
<sequence>MLIDTSFNSVATVLANLYQSFHEAAVRCFEYARSLSKARPIHSSLLISTVDGIMALAFVMLQRRTRSRAARNAEKIRGDISRRQVQWLASRAFDTVFQRRQTQHHAVLAYLGGVQAAVRPPHKAERCMLEDAARLACI</sequence>
<name>A0A9P6G7U1_9PLEO</name>
<feature type="domain" description="Telomerase reverse transcriptase C-terminal extension" evidence="3">
    <location>
        <begin position="1"/>
        <end position="109"/>
    </location>
</feature>
<dbReference type="EC" id="2.7.7.49" evidence="1"/>
<dbReference type="PANTHER" id="PTHR12066">
    <property type="entry name" value="TELOMERASE REVERSE TRANSCRIPTASE"/>
    <property type="match status" value="1"/>
</dbReference>
<keyword evidence="5" id="KW-1185">Reference proteome</keyword>
<dbReference type="InterPro" id="IPR003545">
    <property type="entry name" value="Telomerase_RT"/>
</dbReference>
<keyword evidence="1 4" id="KW-0695">RNA-directed DNA polymerase</keyword>
<feature type="transmembrane region" description="Helical" evidence="2">
    <location>
        <begin position="41"/>
        <end position="61"/>
    </location>
</feature>
<dbReference type="GO" id="GO:0070034">
    <property type="term" value="F:telomerase RNA binding"/>
    <property type="evidence" value="ECO:0007669"/>
    <property type="project" value="TreeGrafter"/>
</dbReference>
<comment type="subcellular location">
    <subcellularLocation>
        <location evidence="1">Nucleus</location>
    </subcellularLocation>
    <subcellularLocation>
        <location evidence="1">Chromosome</location>
        <location evidence="1">Telomere</location>
    </subcellularLocation>
</comment>
<dbReference type="EMBL" id="WJXW01000014">
    <property type="protein sequence ID" value="KAF9730454.1"/>
    <property type="molecule type" value="Genomic_DNA"/>
</dbReference>
<keyword evidence="1" id="KW-0539">Nucleus</keyword>
<comment type="caution">
    <text evidence="4">The sequence shown here is derived from an EMBL/GenBank/DDBJ whole genome shotgun (WGS) entry which is preliminary data.</text>
</comment>
<evidence type="ECO:0000259" key="3">
    <source>
        <dbReference type="Pfam" id="PF21399"/>
    </source>
</evidence>
<keyword evidence="1" id="KW-0158">Chromosome</keyword>
<keyword evidence="1" id="KW-0479">Metal-binding</keyword>
<dbReference type="GO" id="GO:0007004">
    <property type="term" value="P:telomere maintenance via telomerase"/>
    <property type="evidence" value="ECO:0007669"/>
    <property type="project" value="TreeGrafter"/>
</dbReference>
<keyword evidence="1" id="KW-0808">Transferase</keyword>
<dbReference type="PANTHER" id="PTHR12066:SF0">
    <property type="entry name" value="TELOMERASE REVERSE TRANSCRIPTASE"/>
    <property type="match status" value="1"/>
</dbReference>
<protein>
    <recommendedName>
        <fullName evidence="1">Telomerase reverse transcriptase</fullName>
        <ecNumber evidence="1">2.7.7.49</ecNumber>
    </recommendedName>
    <alternativeName>
        <fullName evidence="1">Telomerase catalytic subunit</fullName>
    </alternativeName>
</protein>
<evidence type="ECO:0000256" key="2">
    <source>
        <dbReference type="SAM" id="Phobius"/>
    </source>
</evidence>
<evidence type="ECO:0000313" key="5">
    <source>
        <dbReference type="Proteomes" id="UP000756921"/>
    </source>
</evidence>
<keyword evidence="2" id="KW-0472">Membrane</keyword>
<reference evidence="4" key="1">
    <citation type="journal article" date="2020" name="Mol. Plant Microbe Interact.">
        <title>Genome Sequence of the Biocontrol Agent Coniothyrium minitans strain Conio (IMI 134523).</title>
        <authorList>
            <person name="Patel D."/>
            <person name="Shittu T.A."/>
            <person name="Baroncelli R."/>
            <person name="Muthumeenakshi S."/>
            <person name="Osborne T.H."/>
            <person name="Janganan T.K."/>
            <person name="Sreenivasaprasad S."/>
        </authorList>
    </citation>
    <scope>NUCLEOTIDE SEQUENCE</scope>
    <source>
        <strain evidence="4">Conio</strain>
    </source>
</reference>
<dbReference type="Proteomes" id="UP000756921">
    <property type="component" value="Unassembled WGS sequence"/>
</dbReference>
<dbReference type="GO" id="GO:0000333">
    <property type="term" value="C:telomerase catalytic core complex"/>
    <property type="evidence" value="ECO:0007669"/>
    <property type="project" value="TreeGrafter"/>
</dbReference>
<dbReference type="Pfam" id="PF21399">
    <property type="entry name" value="TERT_C"/>
    <property type="match status" value="1"/>
</dbReference>
<keyword evidence="2" id="KW-0812">Transmembrane</keyword>
<keyword evidence="1" id="KW-0779">Telomere</keyword>
<proteinExistence type="inferred from homology"/>
<keyword evidence="1" id="KW-0548">Nucleotidyltransferase</keyword>
<comment type="catalytic activity">
    <reaction evidence="1">
        <text>DNA(n) + a 2'-deoxyribonucleoside 5'-triphosphate = DNA(n+1) + diphosphate</text>
        <dbReference type="Rhea" id="RHEA:22508"/>
        <dbReference type="Rhea" id="RHEA-COMP:17339"/>
        <dbReference type="Rhea" id="RHEA-COMP:17340"/>
        <dbReference type="ChEBI" id="CHEBI:33019"/>
        <dbReference type="ChEBI" id="CHEBI:61560"/>
        <dbReference type="ChEBI" id="CHEBI:173112"/>
        <dbReference type="EC" id="2.7.7.49"/>
    </reaction>
</comment>
<accession>A0A9P6G7U1</accession>
<organism evidence="4 5">
    <name type="scientific">Paraphaeosphaeria minitans</name>
    <dbReference type="NCBI Taxonomy" id="565426"/>
    <lineage>
        <taxon>Eukaryota</taxon>
        <taxon>Fungi</taxon>
        <taxon>Dikarya</taxon>
        <taxon>Ascomycota</taxon>
        <taxon>Pezizomycotina</taxon>
        <taxon>Dothideomycetes</taxon>
        <taxon>Pleosporomycetidae</taxon>
        <taxon>Pleosporales</taxon>
        <taxon>Massarineae</taxon>
        <taxon>Didymosphaeriaceae</taxon>
        <taxon>Paraphaeosphaeria</taxon>
    </lineage>
</organism>
<keyword evidence="2" id="KW-1133">Transmembrane helix</keyword>
<dbReference type="GO" id="GO:0046872">
    <property type="term" value="F:metal ion binding"/>
    <property type="evidence" value="ECO:0007669"/>
    <property type="project" value="UniProtKB-KW"/>
</dbReference>
<evidence type="ECO:0000313" key="4">
    <source>
        <dbReference type="EMBL" id="KAF9730454.1"/>
    </source>
</evidence>
<dbReference type="GO" id="GO:0003720">
    <property type="term" value="F:telomerase activity"/>
    <property type="evidence" value="ECO:0007669"/>
    <property type="project" value="InterPro"/>
</dbReference>
<dbReference type="GO" id="GO:0000781">
    <property type="term" value="C:chromosome, telomeric region"/>
    <property type="evidence" value="ECO:0007669"/>
    <property type="project" value="UniProtKB-SubCell"/>
</dbReference>
<dbReference type="Gene3D" id="1.10.357.90">
    <property type="match status" value="1"/>
</dbReference>
<evidence type="ECO:0000256" key="1">
    <source>
        <dbReference type="RuleBase" id="RU365061"/>
    </source>
</evidence>
<keyword evidence="1" id="KW-0460">Magnesium</keyword>
<gene>
    <name evidence="4" type="ORF">PMIN01_11323</name>
</gene>
<dbReference type="AlphaFoldDB" id="A0A9P6G7U1"/>
<dbReference type="GO" id="GO:0042162">
    <property type="term" value="F:telomeric DNA binding"/>
    <property type="evidence" value="ECO:0007669"/>
    <property type="project" value="TreeGrafter"/>
</dbReference>
<comment type="similarity">
    <text evidence="1">Belongs to the reverse transcriptase family. Telomerase subfamily.</text>
</comment>
<dbReference type="InterPro" id="IPR049139">
    <property type="entry name" value="TERT_C"/>
</dbReference>